<dbReference type="EMBL" id="PJBV01000035">
    <property type="protein sequence ID" value="PKH37239.1"/>
    <property type="molecule type" value="Genomic_DNA"/>
</dbReference>
<feature type="region of interest" description="Disordered" evidence="1">
    <location>
        <begin position="24"/>
        <end position="69"/>
    </location>
</feature>
<accession>A0A1I0VHS0</accession>
<dbReference type="Proteomes" id="UP000199113">
    <property type="component" value="Unassembled WGS sequence"/>
</dbReference>
<dbReference type="RefSeq" id="WP_091193123.1">
    <property type="nucleotide sequence ID" value="NZ_FOKC01000001.1"/>
</dbReference>
<feature type="chain" id="PRO_5011738487" description="Lipoprotein" evidence="2">
    <location>
        <begin position="21"/>
        <end position="222"/>
    </location>
</feature>
<evidence type="ECO:0000313" key="5">
    <source>
        <dbReference type="Proteomes" id="UP000199113"/>
    </source>
</evidence>
<dbReference type="PROSITE" id="PS51257">
    <property type="entry name" value="PROKAR_LIPOPROTEIN"/>
    <property type="match status" value="1"/>
</dbReference>
<keyword evidence="6" id="KW-1185">Reference proteome</keyword>
<evidence type="ECO:0008006" key="7">
    <source>
        <dbReference type="Google" id="ProtNLM"/>
    </source>
</evidence>
<reference evidence="4" key="1">
    <citation type="submission" date="2016-10" db="EMBL/GenBank/DDBJ databases">
        <authorList>
            <person name="de Groot N.N."/>
        </authorList>
    </citation>
    <scope>NUCLEOTIDE SEQUENCE [LARGE SCALE GENOMIC DNA]</scope>
    <source>
        <strain evidence="4">CGMCC 1.10697</strain>
    </source>
</reference>
<dbReference type="AlphaFoldDB" id="A0A1I0VHS0"/>
<evidence type="ECO:0000256" key="2">
    <source>
        <dbReference type="SAM" id="SignalP"/>
    </source>
</evidence>
<gene>
    <name evidence="3" type="ORF">CXG46_17315</name>
    <name evidence="4" type="ORF">SAMN05192575_101183</name>
</gene>
<protein>
    <recommendedName>
        <fullName evidence="7">Lipoprotein</fullName>
    </recommendedName>
</protein>
<reference evidence="3 6" key="2">
    <citation type="submission" date="2017-12" db="EMBL/GenBank/DDBJ databases">
        <title>Pharmacopeia of the Arctic Ocean.</title>
        <authorList>
            <person name="Collins E."/>
            <person name="Ducluzeau A.-L."/>
        </authorList>
    </citation>
    <scope>NUCLEOTIDE SEQUENCE [LARGE SCALE GENOMIC DNA]</scope>
    <source>
        <strain evidence="3 6">DSM 23325</strain>
    </source>
</reference>
<organism evidence="4 5">
    <name type="scientific">Nocardioides alpinus</name>
    <dbReference type="NCBI Taxonomy" id="748909"/>
    <lineage>
        <taxon>Bacteria</taxon>
        <taxon>Bacillati</taxon>
        <taxon>Actinomycetota</taxon>
        <taxon>Actinomycetes</taxon>
        <taxon>Propionibacteriales</taxon>
        <taxon>Nocardioidaceae</taxon>
        <taxon>Nocardioides</taxon>
    </lineage>
</organism>
<keyword evidence="2" id="KW-0732">Signal</keyword>
<evidence type="ECO:0000313" key="4">
    <source>
        <dbReference type="EMBL" id="SFA75096.1"/>
    </source>
</evidence>
<dbReference type="EMBL" id="FOKC01000001">
    <property type="protein sequence ID" value="SFA75096.1"/>
    <property type="molecule type" value="Genomic_DNA"/>
</dbReference>
<dbReference type="Proteomes" id="UP000233565">
    <property type="component" value="Unassembled WGS sequence"/>
</dbReference>
<dbReference type="STRING" id="748909.SAMN05192575_101183"/>
<proteinExistence type="predicted"/>
<sequence length="222" mass="22760">MKHAPTVLLVLLATSLAACAANEHRTADSTESAMEKSDSGPADEARGADPDENSPQSEPEPAANCPVGTWLAGDDDLDDYFDSAALAMAKSMPSEAEVVTPTDADTEASGNLTITFRADHTYQVEIDKLVNAAPAVGYSSSFTGTETGKWTGDASAITMTSTGVTVEEATQTVGGKTQPMDPDLLGPNGGSGLSWGEFNIICEGSNLTSSSKGGAVLTIHAS</sequence>
<feature type="signal peptide" evidence="2">
    <location>
        <begin position="1"/>
        <end position="20"/>
    </location>
</feature>
<feature type="compositionally biased region" description="Basic and acidic residues" evidence="1">
    <location>
        <begin position="24"/>
        <end position="49"/>
    </location>
</feature>
<name>A0A1I0VHS0_9ACTN</name>
<evidence type="ECO:0000313" key="6">
    <source>
        <dbReference type="Proteomes" id="UP000233565"/>
    </source>
</evidence>
<evidence type="ECO:0000256" key="1">
    <source>
        <dbReference type="SAM" id="MobiDB-lite"/>
    </source>
</evidence>
<evidence type="ECO:0000313" key="3">
    <source>
        <dbReference type="EMBL" id="PKH37239.1"/>
    </source>
</evidence>